<dbReference type="Proteomes" id="UP000887566">
    <property type="component" value="Unplaced"/>
</dbReference>
<evidence type="ECO:0000313" key="4">
    <source>
        <dbReference type="Proteomes" id="UP000887566"/>
    </source>
</evidence>
<reference evidence="5" key="1">
    <citation type="submission" date="2022-11" db="UniProtKB">
        <authorList>
            <consortium name="WormBaseParasite"/>
        </authorList>
    </citation>
    <scope>IDENTIFICATION</scope>
</reference>
<dbReference type="InterPro" id="IPR051962">
    <property type="entry name" value="Cuticlin"/>
</dbReference>
<dbReference type="WBParaSite" id="PSAMB.scaffold10502size4040.g33359.t1">
    <property type="protein sequence ID" value="PSAMB.scaffold10502size4040.g33359.t1"/>
    <property type="gene ID" value="PSAMB.scaffold10502size4040.g33359"/>
</dbReference>
<keyword evidence="2" id="KW-0472">Membrane</keyword>
<dbReference type="PANTHER" id="PTHR22907">
    <property type="entry name" value="GH04558P"/>
    <property type="match status" value="1"/>
</dbReference>
<sequence>MPKCFYSLRKDHVDGPPMQFARVGDKVVHRWECDSDDIYKFLVKDCYVEDGHGKRIEVVDPNGCTTDPVLLSDLVYEPNRPTASAESHVFKFADVSLLYFQCQMQICLKMEEGCRALTPPRCTTGEYHGSVDRHRERAKRAINVTVTPDRLKSDELDVRDQISVFDIDEAVDKLLTTQHNRANAAGSMLYEFEQSNGDGVQSVCNSITKSDLLMVVSSLSFLLLILMAILTILLRRTNSMKQIRFF</sequence>
<evidence type="ECO:0000256" key="1">
    <source>
        <dbReference type="ARBA" id="ARBA00022729"/>
    </source>
</evidence>
<name>A0A914UJK3_9BILA</name>
<organism evidence="4 5">
    <name type="scientific">Plectus sambesii</name>
    <dbReference type="NCBI Taxonomy" id="2011161"/>
    <lineage>
        <taxon>Eukaryota</taxon>
        <taxon>Metazoa</taxon>
        <taxon>Ecdysozoa</taxon>
        <taxon>Nematoda</taxon>
        <taxon>Chromadorea</taxon>
        <taxon>Plectida</taxon>
        <taxon>Plectina</taxon>
        <taxon>Plectoidea</taxon>
        <taxon>Plectidae</taxon>
        <taxon>Plectus</taxon>
    </lineage>
</organism>
<dbReference type="InterPro" id="IPR057475">
    <property type="entry name" value="CUT_C"/>
</dbReference>
<keyword evidence="2" id="KW-0812">Transmembrane</keyword>
<dbReference type="PANTHER" id="PTHR22907:SF54">
    <property type="entry name" value="GH04558P"/>
    <property type="match status" value="1"/>
</dbReference>
<protein>
    <submittedName>
        <fullName evidence="5">ZP domain-containing protein</fullName>
    </submittedName>
</protein>
<keyword evidence="4" id="KW-1185">Reference proteome</keyword>
<dbReference type="Pfam" id="PF25301">
    <property type="entry name" value="CUT_C"/>
    <property type="match status" value="1"/>
</dbReference>
<evidence type="ECO:0000256" key="2">
    <source>
        <dbReference type="SAM" id="Phobius"/>
    </source>
</evidence>
<accession>A0A914UJK3</accession>
<evidence type="ECO:0000259" key="3">
    <source>
        <dbReference type="PROSITE" id="PS51034"/>
    </source>
</evidence>
<dbReference type="AlphaFoldDB" id="A0A914UJK3"/>
<keyword evidence="1" id="KW-0732">Signal</keyword>
<feature type="transmembrane region" description="Helical" evidence="2">
    <location>
        <begin position="212"/>
        <end position="234"/>
    </location>
</feature>
<evidence type="ECO:0000313" key="5">
    <source>
        <dbReference type="WBParaSite" id="PSAMB.scaffold10502size4040.g33359.t1"/>
    </source>
</evidence>
<proteinExistence type="predicted"/>
<feature type="domain" description="ZP" evidence="3">
    <location>
        <begin position="1"/>
        <end position="121"/>
    </location>
</feature>
<dbReference type="InterPro" id="IPR001507">
    <property type="entry name" value="ZP_dom"/>
</dbReference>
<keyword evidence="2" id="KW-1133">Transmembrane helix</keyword>
<dbReference type="PROSITE" id="PS51034">
    <property type="entry name" value="ZP_2"/>
    <property type="match status" value="1"/>
</dbReference>